<feature type="short sequence motif" description="'KMSKS' region" evidence="10">
    <location>
        <begin position="627"/>
        <end position="631"/>
    </location>
</feature>
<dbReference type="InterPro" id="IPR033709">
    <property type="entry name" value="Anticodon_Ile_ABEc"/>
</dbReference>
<dbReference type="SUPFAM" id="SSF52374">
    <property type="entry name" value="Nucleotidylyl transferase"/>
    <property type="match status" value="1"/>
</dbReference>
<comment type="caution">
    <text evidence="13">The sequence shown here is derived from an EMBL/GenBank/DDBJ whole genome shotgun (WGS) entry which is preliminary data.</text>
</comment>
<dbReference type="CDD" id="cd07961">
    <property type="entry name" value="Anticodon_Ia_Ile_ABEc"/>
    <property type="match status" value="1"/>
</dbReference>
<dbReference type="InterPro" id="IPR014729">
    <property type="entry name" value="Rossmann-like_a/b/a_fold"/>
</dbReference>
<comment type="similarity">
    <text evidence="1 10">Belongs to the class-I aminoacyl-tRNA synthetase family. IleS type 2 subfamily.</text>
</comment>
<dbReference type="SUPFAM" id="SSF50677">
    <property type="entry name" value="ValRS/IleRS/LeuRS editing domain"/>
    <property type="match status" value="1"/>
</dbReference>
<dbReference type="InterPro" id="IPR009008">
    <property type="entry name" value="Val/Leu/Ile-tRNA-synth_edit"/>
</dbReference>
<evidence type="ECO:0000256" key="10">
    <source>
        <dbReference type="HAMAP-Rule" id="MF_02003"/>
    </source>
</evidence>
<comment type="cofactor">
    <cofactor evidence="10">
        <name>Zn(2+)</name>
        <dbReference type="ChEBI" id="CHEBI:29105"/>
    </cofactor>
</comment>
<evidence type="ECO:0000256" key="7">
    <source>
        <dbReference type="ARBA" id="ARBA00023146"/>
    </source>
</evidence>
<evidence type="ECO:0000259" key="12">
    <source>
        <dbReference type="Pfam" id="PF08264"/>
    </source>
</evidence>
<evidence type="ECO:0000256" key="5">
    <source>
        <dbReference type="ARBA" id="ARBA00022840"/>
    </source>
</evidence>
<dbReference type="NCBIfam" id="TIGR00392">
    <property type="entry name" value="ileS"/>
    <property type="match status" value="1"/>
</dbReference>
<dbReference type="RefSeq" id="WP_344865838.1">
    <property type="nucleotide sequence ID" value="NZ_BAAAZN010000015.1"/>
</dbReference>
<dbReference type="InterPro" id="IPR023586">
    <property type="entry name" value="Ile-tRNA-ligase_type2"/>
</dbReference>
<comment type="domain">
    <text evidence="10">IleRS has two distinct active sites: one for aminoacylation and one for editing. The misactivated valine is translocated from the active site to the editing site, which sterically excludes the correctly activated isoleucine. The single editing site contains two valyl binding pockets, one specific for each substrate (Val-AMP or Val-tRNA(Ile)).</text>
</comment>
<evidence type="ECO:0000256" key="1">
    <source>
        <dbReference type="ARBA" id="ARBA00007078"/>
    </source>
</evidence>
<feature type="domain" description="Methionyl/Valyl/Leucyl/Isoleucyl-tRNA synthetase anticodon-binding" evidence="12">
    <location>
        <begin position="712"/>
        <end position="850"/>
    </location>
</feature>
<evidence type="ECO:0000313" key="13">
    <source>
        <dbReference type="EMBL" id="GAA3568218.1"/>
    </source>
</evidence>
<dbReference type="EC" id="6.1.1.5" evidence="10"/>
<dbReference type="InterPro" id="IPR002301">
    <property type="entry name" value="Ile-tRNA-ligase"/>
</dbReference>
<evidence type="ECO:0000256" key="6">
    <source>
        <dbReference type="ARBA" id="ARBA00022917"/>
    </source>
</evidence>
<dbReference type="GO" id="GO:0016874">
    <property type="term" value="F:ligase activity"/>
    <property type="evidence" value="ECO:0007669"/>
    <property type="project" value="UniProtKB-KW"/>
</dbReference>
<dbReference type="CDD" id="cd00818">
    <property type="entry name" value="IleRS_core"/>
    <property type="match status" value="1"/>
</dbReference>
<dbReference type="Gene3D" id="3.90.740.10">
    <property type="entry name" value="Valyl/Leucyl/Isoleucyl-tRNA synthetase, editing domain"/>
    <property type="match status" value="1"/>
</dbReference>
<dbReference type="InterPro" id="IPR009080">
    <property type="entry name" value="tRNAsynth_Ia_anticodon-bd"/>
</dbReference>
<dbReference type="InterPro" id="IPR001412">
    <property type="entry name" value="aa-tRNA-synth_I_CS"/>
</dbReference>
<keyword evidence="7 10" id="KW-0030">Aminoacyl-tRNA synthetase</keyword>
<dbReference type="PRINTS" id="PR00984">
    <property type="entry name" value="TRNASYNTHILE"/>
</dbReference>
<dbReference type="Pfam" id="PF19302">
    <property type="entry name" value="DUF5915"/>
    <property type="match status" value="1"/>
</dbReference>
<sequence>MYPQVSWDGQTSVPAQPSFPALESRVLEYWETDRTFQASIDARPAGEHGDNEYVFYDGPPFANGLPHYGHLLTGYVKDVVPRYQTMRGRRVERRFGWDTHGLPAELEAMRQLGITEKAEIEAMGVARFNEASRESVLRYTDEWQDYVTRQARWVDFENDYKTLDVSYMESVIWAFKQLWDKGLVYEGYRVLPYCWRDETPLSNHELRMDDDVYRTRQDPAVTVGYRLAGNGNDLDGTYLLIWTTTPWTLPSNLATAVHPEVRYVVVESENFPGKRFLLAEARVAAYARELGEEPAVVARYLGEELLGNRYAPPFPYFVGTENAHRILSADYVTTEDGTGVVHIAPAYGEEDKVVTDAAGITAVTPVNAQGRFDGTVPDYEGQLVFDANPNIIRDLKNGTGSAAGQGALLLRHETYEHPYPHCWRCRNPLIYRAVSSWFVAVTQFKDRMVELNQQITWYPENVKDGQFGRWLENARDWSISRNRYWGSPIPVWRSDDPAYPRIDVYGSLDELERDFGVRLDNLHRPYIDELTRPNPDDPTGRSVMRRVEDVLDVWFDSGSMPYAQVHYPFENAEWFEHHYPSDFIVEYIGQTRGWFYLLHVLATALFDRPAFRTCISHGIVLGSDGQKMSKSLRNYPDVNEVFERDGSDAMRWYLMASPILRGGNLVVTDRGIRDAVRQAVLPLWNSYYFLALYANAEGKQGTWRTDSQHLLDRYVLAKTHELVTDIESALDHYDIAGACQTVRDFLEVLTNWYVRRSRDRFWAGEQDAIDTLHTVLEVTCRVVAPLLPLTTETVWRGLTGERSVHLTDWPNTLDLPADAALVTAMDRVRQVASSALALRKANKLRVRLPLAKLLVAAEDVAALGEFTDILRDEVNVKAVELTTEVAAHGRFEVAVNARAAGPRLGKVVQQVIKAVKAGEWTTNAAGAVVAAGVELQDGEYERRLVASGGGAAAELPGSSGLVLLDTEVTADLADEGVARDLVRVVQQARRDAALDVADRIALVLDAPEDTVVAARKHEQFVAAETLATAVSYGEVPEGFEGTVGEGVKVRVAVAKA</sequence>
<keyword evidence="2 10" id="KW-0963">Cytoplasm</keyword>
<dbReference type="Proteomes" id="UP001500689">
    <property type="component" value="Unassembled WGS sequence"/>
</dbReference>
<keyword evidence="3 10" id="KW-0436">Ligase</keyword>
<dbReference type="EMBL" id="BAAAZN010000015">
    <property type="protein sequence ID" value="GAA3568218.1"/>
    <property type="molecule type" value="Genomic_DNA"/>
</dbReference>
<evidence type="ECO:0000256" key="9">
    <source>
        <dbReference type="ARBA" id="ARBA00048359"/>
    </source>
</evidence>
<gene>
    <name evidence="13" type="primary">ileS_2</name>
    <name evidence="10" type="synonym">ileS</name>
    <name evidence="13" type="ORF">GCM10022222_60220</name>
</gene>
<name>A0ABP6XLJ3_9PSEU</name>
<keyword evidence="6 10" id="KW-0648">Protein biosynthesis</keyword>
<keyword evidence="4 10" id="KW-0547">Nucleotide-binding</keyword>
<dbReference type="Pfam" id="PF00133">
    <property type="entry name" value="tRNA-synt_1"/>
    <property type="match status" value="1"/>
</dbReference>
<feature type="short sequence motif" description="'HIGH' region" evidence="10">
    <location>
        <begin position="60"/>
        <end position="70"/>
    </location>
</feature>
<organism evidence="13 14">
    <name type="scientific">Amycolatopsis ultiminotia</name>
    <dbReference type="NCBI Taxonomy" id="543629"/>
    <lineage>
        <taxon>Bacteria</taxon>
        <taxon>Bacillati</taxon>
        <taxon>Actinomycetota</taxon>
        <taxon>Actinomycetes</taxon>
        <taxon>Pseudonocardiales</taxon>
        <taxon>Pseudonocardiaceae</taxon>
        <taxon>Amycolatopsis</taxon>
    </lineage>
</organism>
<dbReference type="HAMAP" id="MF_02003">
    <property type="entry name" value="Ile_tRNA_synth_type2"/>
    <property type="match status" value="1"/>
</dbReference>
<dbReference type="Pfam" id="PF08264">
    <property type="entry name" value="Anticodon_1"/>
    <property type="match status" value="1"/>
</dbReference>
<comment type="subunit">
    <text evidence="10">Monomer.</text>
</comment>
<dbReference type="PANTHER" id="PTHR42780:SF1">
    <property type="entry name" value="ISOLEUCINE--TRNA LIGASE, CYTOPLASMIC"/>
    <property type="match status" value="1"/>
</dbReference>
<dbReference type="InterPro" id="IPR013155">
    <property type="entry name" value="M/V/L/I-tRNA-synth_anticd-bd"/>
</dbReference>
<accession>A0ABP6XLJ3</accession>
<keyword evidence="10" id="KW-0862">Zinc</keyword>
<dbReference type="Gene3D" id="1.10.730.10">
    <property type="entry name" value="Isoleucyl-tRNA Synthetase, Domain 1"/>
    <property type="match status" value="1"/>
</dbReference>
<evidence type="ECO:0000259" key="11">
    <source>
        <dbReference type="Pfam" id="PF00133"/>
    </source>
</evidence>
<evidence type="ECO:0000256" key="8">
    <source>
        <dbReference type="ARBA" id="ARBA00025217"/>
    </source>
</evidence>
<comment type="catalytic activity">
    <reaction evidence="9 10">
        <text>tRNA(Ile) + L-isoleucine + ATP = L-isoleucyl-tRNA(Ile) + AMP + diphosphate</text>
        <dbReference type="Rhea" id="RHEA:11060"/>
        <dbReference type="Rhea" id="RHEA-COMP:9666"/>
        <dbReference type="Rhea" id="RHEA-COMP:9695"/>
        <dbReference type="ChEBI" id="CHEBI:30616"/>
        <dbReference type="ChEBI" id="CHEBI:33019"/>
        <dbReference type="ChEBI" id="CHEBI:58045"/>
        <dbReference type="ChEBI" id="CHEBI:78442"/>
        <dbReference type="ChEBI" id="CHEBI:78528"/>
        <dbReference type="ChEBI" id="CHEBI:456215"/>
        <dbReference type="EC" id="6.1.1.5"/>
    </reaction>
</comment>
<dbReference type="InterPro" id="IPR002300">
    <property type="entry name" value="aa-tRNA-synth_Ia"/>
</dbReference>
<evidence type="ECO:0000256" key="3">
    <source>
        <dbReference type="ARBA" id="ARBA00022598"/>
    </source>
</evidence>
<evidence type="ECO:0000256" key="4">
    <source>
        <dbReference type="ARBA" id="ARBA00022741"/>
    </source>
</evidence>
<dbReference type="SUPFAM" id="SSF47323">
    <property type="entry name" value="Anticodon-binding domain of a subclass of class I aminoacyl-tRNA synthetases"/>
    <property type="match status" value="1"/>
</dbReference>
<dbReference type="PROSITE" id="PS00178">
    <property type="entry name" value="AA_TRNA_LIGASE_I"/>
    <property type="match status" value="1"/>
</dbReference>
<keyword evidence="5 10" id="KW-0067">ATP-binding</keyword>
<feature type="binding site" evidence="10">
    <location>
        <position position="630"/>
    </location>
    <ligand>
        <name>ATP</name>
        <dbReference type="ChEBI" id="CHEBI:30616"/>
    </ligand>
</feature>
<proteinExistence type="inferred from homology"/>
<dbReference type="PANTHER" id="PTHR42780">
    <property type="entry name" value="SOLEUCYL-TRNA SYNTHETASE"/>
    <property type="match status" value="1"/>
</dbReference>
<keyword evidence="14" id="KW-1185">Reference proteome</keyword>
<protein>
    <recommendedName>
        <fullName evidence="10">Isoleucine--tRNA ligase</fullName>
        <ecNumber evidence="10">6.1.1.5</ecNumber>
    </recommendedName>
    <alternativeName>
        <fullName evidence="10">Isoleucyl-tRNA synthetase</fullName>
        <shortName evidence="10">IleRS</shortName>
    </alternativeName>
</protein>
<comment type="subcellular location">
    <subcellularLocation>
        <location evidence="10">Cytoplasm</location>
    </subcellularLocation>
</comment>
<evidence type="ECO:0000313" key="14">
    <source>
        <dbReference type="Proteomes" id="UP001500689"/>
    </source>
</evidence>
<dbReference type="Gene3D" id="3.40.50.620">
    <property type="entry name" value="HUPs"/>
    <property type="match status" value="2"/>
</dbReference>
<feature type="domain" description="Aminoacyl-tRNA synthetase class Ia" evidence="11">
    <location>
        <begin position="26"/>
        <end position="661"/>
    </location>
</feature>
<comment type="function">
    <text evidence="8 10">Catalyzes the attachment of isoleucine to tRNA(Ile). As IleRS can inadvertently accommodate and process structurally similar amino acids such as valine, to avoid such errors it has two additional distinct tRNA(Ile)-dependent editing activities. One activity is designated as 'pretransfer' editing and involves the hydrolysis of activated Val-AMP. The other activity is designated 'posttransfer' editing and involves deacylation of mischarged Val-tRNA(Ile).</text>
</comment>
<evidence type="ECO:0000256" key="2">
    <source>
        <dbReference type="ARBA" id="ARBA00022490"/>
    </source>
</evidence>
<keyword evidence="10" id="KW-0479">Metal-binding</keyword>
<reference evidence="14" key="1">
    <citation type="journal article" date="2019" name="Int. J. Syst. Evol. Microbiol.">
        <title>The Global Catalogue of Microorganisms (GCM) 10K type strain sequencing project: providing services to taxonomists for standard genome sequencing and annotation.</title>
        <authorList>
            <consortium name="The Broad Institute Genomics Platform"/>
            <consortium name="The Broad Institute Genome Sequencing Center for Infectious Disease"/>
            <person name="Wu L."/>
            <person name="Ma J."/>
        </authorList>
    </citation>
    <scope>NUCLEOTIDE SEQUENCE [LARGE SCALE GENOMIC DNA]</scope>
    <source>
        <strain evidence="14">JCM 16898</strain>
    </source>
</reference>